<dbReference type="InterPro" id="IPR003593">
    <property type="entry name" value="AAA+_ATPase"/>
</dbReference>
<name>A0A0C5PAT6_SALET</name>
<evidence type="ECO:0000256" key="6">
    <source>
        <dbReference type="ARBA" id="ARBA00023136"/>
    </source>
</evidence>
<dbReference type="Pfam" id="PF00005">
    <property type="entry name" value="ABC_tran"/>
    <property type="match status" value="1"/>
</dbReference>
<evidence type="ECO:0000256" key="3">
    <source>
        <dbReference type="ARBA" id="ARBA00022741"/>
    </source>
</evidence>
<protein>
    <submittedName>
        <fullName evidence="10">ABC protein</fullName>
    </submittedName>
    <submittedName>
        <fullName evidence="11">Peptidase domain-containing ABC transporter</fullName>
    </submittedName>
</protein>
<proteinExistence type="predicted"/>
<dbReference type="PANTHER" id="PTHR24221">
    <property type="entry name" value="ATP-BINDING CASSETTE SUB-FAMILY B"/>
    <property type="match status" value="1"/>
</dbReference>
<evidence type="ECO:0000256" key="7">
    <source>
        <dbReference type="SAM" id="Phobius"/>
    </source>
</evidence>
<evidence type="ECO:0000313" key="11">
    <source>
        <dbReference type="EMBL" id="ECT1904773.1"/>
    </source>
</evidence>
<dbReference type="GO" id="GO:0005524">
    <property type="term" value="F:ATP binding"/>
    <property type="evidence" value="ECO:0007669"/>
    <property type="project" value="UniProtKB-KW"/>
</dbReference>
<evidence type="ECO:0000256" key="4">
    <source>
        <dbReference type="ARBA" id="ARBA00022840"/>
    </source>
</evidence>
<dbReference type="FunFam" id="3.40.50.300:FF:001412">
    <property type="entry name" value="Peptidase domain-containing ABC transporter"/>
    <property type="match status" value="1"/>
</dbReference>
<keyword evidence="3" id="KW-0547">Nucleotide-binding</keyword>
<dbReference type="Pfam" id="PF00664">
    <property type="entry name" value="ABC_membrane"/>
    <property type="match status" value="1"/>
</dbReference>
<feature type="domain" description="ABC transmembrane type-1" evidence="9">
    <location>
        <begin position="158"/>
        <end position="433"/>
    </location>
</feature>
<sequence length="688" mass="77514">MDKKLEPYYLSAETALSIVSKKFNIKIDIKEDDINLRFKKYDRNNTDDSIQMKNFFLSLGLSLQDILFNNGEDLLNEPMPILLLTPEMKWMVCVSGGQKIKLVNARGELCYVEIEDEYLKELSAFSILPLNKVVDSIRVKNIIKNSLSMNKIFYTKYFFSSLFMAIFALTIPVFSNLFYDKLVPSASVSSLFGVAIIVAVFIVFEFILRTSKDIYQSITARQDDVDIDIAFLEAVLYSKKKNGRSMSSAFVLWNEFQKIKPVLLNSIFQRIADIPIFIIFLIVIYVNLGLVVIVPVTMFIVSIIISLVNHHYTNELMNKQKEGQKNRNIFISEVFLSIKMIHTLNNQGLLFDWVNTSNEQSYLNLKIRKLNLIYQSILGSMSSITQITIMVIAFFMVIKGDVTTGAIVSSVIVSGRISGIISNFSSTLISILSAEKTGKDLLSFFDEDQAEKTPALQSISKCNGDISIRGVSYQYDAQSPMIINRLSIDIPAGQRVAVVGECGAGKSSLLGMLSGYLSPTDGAILYDGYNLGHLSQNFFSQHLSVVTTHDVLFTGTIESNFALKPQNDRGRVFKALQLANCGFILQHPMGLKFPVNFMAKNLSSGQQQQLLLARSLSSDASVFLWDEPTSNLDENTEKQIFDNLDEFIHGKTLIMVTHRRYLIKYFDRVLVMKGGKIIRDCSPDKLLM</sequence>
<feature type="transmembrane region" description="Helical" evidence="7">
    <location>
        <begin position="267"/>
        <end position="286"/>
    </location>
</feature>
<comment type="subcellular location">
    <subcellularLocation>
        <location evidence="1">Cell membrane</location>
        <topology evidence="1">Multi-pass membrane protein</topology>
    </subcellularLocation>
</comment>
<dbReference type="GO" id="GO:0034040">
    <property type="term" value="F:ATPase-coupled lipid transmembrane transporter activity"/>
    <property type="evidence" value="ECO:0007669"/>
    <property type="project" value="TreeGrafter"/>
</dbReference>
<dbReference type="GO" id="GO:0005886">
    <property type="term" value="C:plasma membrane"/>
    <property type="evidence" value="ECO:0007669"/>
    <property type="project" value="UniProtKB-SubCell"/>
</dbReference>
<dbReference type="InterPro" id="IPR027417">
    <property type="entry name" value="P-loop_NTPase"/>
</dbReference>
<dbReference type="EMBL" id="AAKLZH010000031">
    <property type="protein sequence ID" value="ECT1904773.1"/>
    <property type="molecule type" value="Genomic_DNA"/>
</dbReference>
<feature type="domain" description="ABC transporter" evidence="8">
    <location>
        <begin position="466"/>
        <end position="688"/>
    </location>
</feature>
<evidence type="ECO:0000259" key="8">
    <source>
        <dbReference type="PROSITE" id="PS50893"/>
    </source>
</evidence>
<dbReference type="EMBL" id="KP234065">
    <property type="protein sequence ID" value="AJQ16804.1"/>
    <property type="molecule type" value="Genomic_DNA"/>
</dbReference>
<dbReference type="FunFam" id="1.20.1560.10:FF:000076">
    <property type="entry name" value="Peptidase domain-containing ABC transporter"/>
    <property type="match status" value="1"/>
</dbReference>
<feature type="transmembrane region" description="Helical" evidence="7">
    <location>
        <begin position="157"/>
        <end position="179"/>
    </location>
</feature>
<feature type="transmembrane region" description="Helical" evidence="7">
    <location>
        <begin position="191"/>
        <end position="208"/>
    </location>
</feature>
<gene>
    <name evidence="10" type="primary">siiF</name>
    <name evidence="11" type="ORF">DX339_19050</name>
</gene>
<dbReference type="Proteomes" id="UP000839661">
    <property type="component" value="Unassembled WGS sequence"/>
</dbReference>
<dbReference type="GO" id="GO:0016887">
    <property type="term" value="F:ATP hydrolysis activity"/>
    <property type="evidence" value="ECO:0007669"/>
    <property type="project" value="InterPro"/>
</dbReference>
<reference evidence="11" key="2">
    <citation type="submission" date="2018-08" db="EMBL/GenBank/DDBJ databases">
        <authorList>
            <consortium name="NARMS: The National Antimicrobial Resistance Monitoring System"/>
        </authorList>
    </citation>
    <scope>NUCLEOTIDE SEQUENCE [LARGE SCALE GENOMIC DNA]</scope>
    <source>
        <strain evidence="11">FSIS11808911</strain>
    </source>
</reference>
<keyword evidence="5 7" id="KW-1133">Transmembrane helix</keyword>
<dbReference type="SUPFAM" id="SSF90123">
    <property type="entry name" value="ABC transporter transmembrane region"/>
    <property type="match status" value="1"/>
</dbReference>
<dbReference type="SMART" id="SM00382">
    <property type="entry name" value="AAA"/>
    <property type="match status" value="1"/>
</dbReference>
<reference evidence="10" key="1">
    <citation type="journal article" date="2015" name="Front. Microbiol.">
        <title>Comparative phenotypic and genotypic virulence of Salmonella strains isolated from Australian layer farms.</title>
        <authorList>
            <person name="McWhorter A.R."/>
            <person name="Chousalkar K.K."/>
        </authorList>
    </citation>
    <scope>NUCLEOTIDE SEQUENCE</scope>
    <source>
        <strain evidence="10">KC14ADL</strain>
    </source>
</reference>
<dbReference type="InterPro" id="IPR003439">
    <property type="entry name" value="ABC_transporter-like_ATP-bd"/>
</dbReference>
<dbReference type="Gene3D" id="3.40.50.300">
    <property type="entry name" value="P-loop containing nucleotide triphosphate hydrolases"/>
    <property type="match status" value="1"/>
</dbReference>
<dbReference type="PANTHER" id="PTHR24221:SF632">
    <property type="entry name" value="ATP-DEPENDENT LIPID A-CORE FLIPPASE"/>
    <property type="match status" value="1"/>
</dbReference>
<keyword evidence="2 7" id="KW-0812">Transmembrane</keyword>
<dbReference type="InterPro" id="IPR036640">
    <property type="entry name" value="ABC1_TM_sf"/>
</dbReference>
<keyword evidence="4" id="KW-0067">ATP-binding</keyword>
<keyword evidence="6 7" id="KW-0472">Membrane</keyword>
<organism evidence="10">
    <name type="scientific">Salmonella enterica subsp. enterica serovar Adelaide</name>
    <dbReference type="NCBI Taxonomy" id="29473"/>
    <lineage>
        <taxon>Bacteria</taxon>
        <taxon>Pseudomonadati</taxon>
        <taxon>Pseudomonadota</taxon>
        <taxon>Gammaproteobacteria</taxon>
        <taxon>Enterobacterales</taxon>
        <taxon>Enterobacteriaceae</taxon>
        <taxon>Salmonella</taxon>
    </lineage>
</organism>
<dbReference type="PROSITE" id="PS50893">
    <property type="entry name" value="ABC_TRANSPORTER_2"/>
    <property type="match status" value="1"/>
</dbReference>
<feature type="transmembrane region" description="Helical" evidence="7">
    <location>
        <begin position="292"/>
        <end position="312"/>
    </location>
</feature>
<evidence type="ECO:0000256" key="2">
    <source>
        <dbReference type="ARBA" id="ARBA00022692"/>
    </source>
</evidence>
<evidence type="ECO:0000256" key="1">
    <source>
        <dbReference type="ARBA" id="ARBA00004651"/>
    </source>
</evidence>
<dbReference type="SUPFAM" id="SSF52540">
    <property type="entry name" value="P-loop containing nucleoside triphosphate hydrolases"/>
    <property type="match status" value="1"/>
</dbReference>
<evidence type="ECO:0000259" key="9">
    <source>
        <dbReference type="PROSITE" id="PS50929"/>
    </source>
</evidence>
<evidence type="ECO:0000256" key="5">
    <source>
        <dbReference type="ARBA" id="ARBA00022989"/>
    </source>
</evidence>
<evidence type="ECO:0000313" key="10">
    <source>
        <dbReference type="EMBL" id="AJQ16804.1"/>
    </source>
</evidence>
<dbReference type="InterPro" id="IPR039421">
    <property type="entry name" value="Type_1_exporter"/>
</dbReference>
<dbReference type="RefSeq" id="WP_001814041.1">
    <property type="nucleotide sequence ID" value="NZ_MTGP01000022.1"/>
</dbReference>
<dbReference type="Gene3D" id="1.20.1560.10">
    <property type="entry name" value="ABC transporter type 1, transmembrane domain"/>
    <property type="match status" value="1"/>
</dbReference>
<dbReference type="InterPro" id="IPR011527">
    <property type="entry name" value="ABC1_TM_dom"/>
</dbReference>
<dbReference type="PROSITE" id="PS50929">
    <property type="entry name" value="ABC_TM1F"/>
    <property type="match status" value="1"/>
</dbReference>
<feature type="transmembrane region" description="Helical" evidence="7">
    <location>
        <begin position="372"/>
        <end position="398"/>
    </location>
</feature>
<dbReference type="AlphaFoldDB" id="A0A0C5PAT6"/>
<accession>A0A0C5PAT6</accession>
<dbReference type="GO" id="GO:0140359">
    <property type="term" value="F:ABC-type transporter activity"/>
    <property type="evidence" value="ECO:0007669"/>
    <property type="project" value="InterPro"/>
</dbReference>